<comment type="subunit">
    <text evidence="4">Component of the Mediator complex.</text>
</comment>
<evidence type="ECO:0000256" key="3">
    <source>
        <dbReference type="ARBA" id="ARBA00023242"/>
    </source>
</evidence>
<accession>A0A3B0JXL5</accession>
<keyword evidence="4" id="KW-0804">Transcription</keyword>
<evidence type="ECO:0000256" key="1">
    <source>
        <dbReference type="ARBA" id="ARBA00004123"/>
    </source>
</evidence>
<dbReference type="STRING" id="7266.A0A3B0JXL5"/>
<dbReference type="GO" id="GO:0003712">
    <property type="term" value="F:transcription coregulator activity"/>
    <property type="evidence" value="ECO:0007669"/>
    <property type="project" value="InterPro"/>
</dbReference>
<keyword evidence="4" id="KW-0805">Transcription regulation</keyword>
<dbReference type="InterPro" id="IPR013921">
    <property type="entry name" value="Mediator_Med20"/>
</dbReference>
<dbReference type="Proteomes" id="UP000268350">
    <property type="component" value="Unassembled WGS sequence"/>
</dbReference>
<feature type="region of interest" description="Disordered" evidence="5">
    <location>
        <begin position="70"/>
        <end position="104"/>
    </location>
</feature>
<comment type="similarity">
    <text evidence="2 4">Belongs to the Mediator complex subunit 20 family.</text>
</comment>
<evidence type="ECO:0000256" key="2">
    <source>
        <dbReference type="ARBA" id="ARBA00010743"/>
    </source>
</evidence>
<name>A0A3B0JXL5_DROGU</name>
<dbReference type="GO" id="GO:0006357">
    <property type="term" value="P:regulation of transcription by RNA polymerase II"/>
    <property type="evidence" value="ECO:0007669"/>
    <property type="project" value="InterPro"/>
</dbReference>
<dbReference type="GO" id="GO:0016592">
    <property type="term" value="C:mediator complex"/>
    <property type="evidence" value="ECO:0007669"/>
    <property type="project" value="InterPro"/>
</dbReference>
<dbReference type="AlphaFoldDB" id="A0A3B0JXL5"/>
<evidence type="ECO:0000313" key="7">
    <source>
        <dbReference type="Proteomes" id="UP000268350"/>
    </source>
</evidence>
<protein>
    <recommendedName>
        <fullName evidence="4">Mediator of RNA polymerase II transcription subunit 20</fullName>
    </recommendedName>
    <alternativeName>
        <fullName evidence="4">Mediator complex subunit 20</fullName>
    </alternativeName>
</protein>
<dbReference type="EMBL" id="OUUW01000003">
    <property type="protein sequence ID" value="SPP78096.1"/>
    <property type="molecule type" value="Genomic_DNA"/>
</dbReference>
<comment type="function">
    <text evidence="4">Component of the Mediator complex, a coactivator involved in the regulated transcription of nearly all RNA polymerase II-dependent genes. Mediator functions as a bridge to convey information from gene-specific regulatory proteins to the basal RNA polymerase II transcription machinery. Mediator is recruited to promoters by direct interactions with regulatory proteins and serves as a scaffold for the assembly of a functional preinitiation complex with RNA polymerase II and the general transcription factors.</text>
</comment>
<dbReference type="OrthoDB" id="1854899at2759"/>
<evidence type="ECO:0000256" key="5">
    <source>
        <dbReference type="SAM" id="MobiDB-lite"/>
    </source>
</evidence>
<gene>
    <name evidence="4" type="primary">MED20</name>
    <name evidence="6" type="ORF">DGUA_6G010683</name>
</gene>
<keyword evidence="7" id="KW-1185">Reference proteome</keyword>
<dbReference type="Pfam" id="PF08612">
    <property type="entry name" value="Med20"/>
    <property type="match status" value="1"/>
</dbReference>
<evidence type="ECO:0000313" key="6">
    <source>
        <dbReference type="EMBL" id="SPP78096.1"/>
    </source>
</evidence>
<keyword evidence="3 4" id="KW-0539">Nucleus</keyword>
<keyword evidence="4" id="KW-0010">Activator</keyword>
<sequence length="104" mass="11619">MMEHFKGISIEIEYNSCMILSYCWEMIREILQGHGPAADMYEPTDTVKRYLEQFTNYRKHVSMHGSISGGIQGALGGQQQQQQPVHMSLSPEMGAAGGLGMNRP</sequence>
<comment type="subcellular location">
    <subcellularLocation>
        <location evidence="1 4">Nucleus</location>
    </subcellularLocation>
</comment>
<organism evidence="6 7">
    <name type="scientific">Drosophila guanche</name>
    <name type="common">Fruit fly</name>
    <dbReference type="NCBI Taxonomy" id="7266"/>
    <lineage>
        <taxon>Eukaryota</taxon>
        <taxon>Metazoa</taxon>
        <taxon>Ecdysozoa</taxon>
        <taxon>Arthropoda</taxon>
        <taxon>Hexapoda</taxon>
        <taxon>Insecta</taxon>
        <taxon>Pterygota</taxon>
        <taxon>Neoptera</taxon>
        <taxon>Endopterygota</taxon>
        <taxon>Diptera</taxon>
        <taxon>Brachycera</taxon>
        <taxon>Muscomorpha</taxon>
        <taxon>Ephydroidea</taxon>
        <taxon>Drosophilidae</taxon>
        <taxon>Drosophila</taxon>
        <taxon>Sophophora</taxon>
    </lineage>
</organism>
<evidence type="ECO:0000256" key="4">
    <source>
        <dbReference type="RuleBase" id="RU364152"/>
    </source>
</evidence>
<reference evidence="7" key="1">
    <citation type="submission" date="2018-01" db="EMBL/GenBank/DDBJ databases">
        <authorList>
            <person name="Alioto T."/>
            <person name="Alioto T."/>
        </authorList>
    </citation>
    <scope>NUCLEOTIDE SEQUENCE [LARGE SCALE GENOMIC DNA]</scope>
</reference>
<feature type="compositionally biased region" description="Gly residues" evidence="5">
    <location>
        <begin position="95"/>
        <end position="104"/>
    </location>
</feature>
<proteinExistence type="inferred from homology"/>